<reference evidence="2" key="1">
    <citation type="journal article" date="2020" name="Nature">
        <title>Giant virus diversity and host interactions through global metagenomics.</title>
        <authorList>
            <person name="Schulz F."/>
            <person name="Roux S."/>
            <person name="Paez-Espino D."/>
            <person name="Jungbluth S."/>
            <person name="Walsh D.A."/>
            <person name="Denef V.J."/>
            <person name="McMahon K.D."/>
            <person name="Konstantinidis K.T."/>
            <person name="Eloe-Fadrosh E.A."/>
            <person name="Kyrpides N.C."/>
            <person name="Woyke T."/>
        </authorList>
    </citation>
    <scope>NUCLEOTIDE SEQUENCE</scope>
    <source>
        <strain evidence="2">GVMAG-M-3300023179-92</strain>
    </source>
</reference>
<sequence>MTFTIKFCSDLHINKYYPHYPSVKDLFDTNDKFIADVCILVGDITYYEVTKFYKKFLKYLSNYFTLLILIPGNHEYYNNTQTKKSMKELDTLSKDLTQEIKNLEILNNKYIDIGDLRIFGSILWSFLPHTAPKKYFPIYNDNYDMLSRDEFNMLNYSSIVSLQNCIEQSKKDGKELIVATHYSPTFDMYSNKNVDPINYWYCNKLDDLIKEENMKVWIFGHTHTPYKKTINGTILMSNPYVNGYVKGLGINVEY</sequence>
<organism evidence="2">
    <name type="scientific">viral metagenome</name>
    <dbReference type="NCBI Taxonomy" id="1070528"/>
    <lineage>
        <taxon>unclassified sequences</taxon>
        <taxon>metagenomes</taxon>
        <taxon>organismal metagenomes</taxon>
    </lineage>
</organism>
<name>A0A6C0HD29_9ZZZZ</name>
<evidence type="ECO:0000313" key="2">
    <source>
        <dbReference type="EMBL" id="QHT78531.1"/>
    </source>
</evidence>
<feature type="domain" description="Calcineurin-like phosphoesterase" evidence="1">
    <location>
        <begin position="4"/>
        <end position="225"/>
    </location>
</feature>
<dbReference type="SUPFAM" id="SSF56300">
    <property type="entry name" value="Metallo-dependent phosphatases"/>
    <property type="match status" value="1"/>
</dbReference>
<dbReference type="AlphaFoldDB" id="A0A6C0HD29"/>
<dbReference type="Gene3D" id="3.60.21.10">
    <property type="match status" value="1"/>
</dbReference>
<dbReference type="Pfam" id="PF00149">
    <property type="entry name" value="Metallophos"/>
    <property type="match status" value="1"/>
</dbReference>
<dbReference type="EMBL" id="MN739934">
    <property type="protein sequence ID" value="QHT78531.1"/>
    <property type="molecule type" value="Genomic_DNA"/>
</dbReference>
<dbReference type="InterPro" id="IPR029052">
    <property type="entry name" value="Metallo-depent_PP-like"/>
</dbReference>
<dbReference type="InterPro" id="IPR004843">
    <property type="entry name" value="Calcineurin-like_PHP"/>
</dbReference>
<dbReference type="GO" id="GO:0016787">
    <property type="term" value="F:hydrolase activity"/>
    <property type="evidence" value="ECO:0007669"/>
    <property type="project" value="InterPro"/>
</dbReference>
<evidence type="ECO:0000259" key="1">
    <source>
        <dbReference type="Pfam" id="PF00149"/>
    </source>
</evidence>
<dbReference type="PANTHER" id="PTHR37844">
    <property type="entry name" value="SER/THR PROTEIN PHOSPHATASE SUPERFAMILY (AFU_ORTHOLOGUE AFUA_1G14840)"/>
    <property type="match status" value="1"/>
</dbReference>
<proteinExistence type="predicted"/>
<protein>
    <recommendedName>
        <fullName evidence="1">Calcineurin-like phosphoesterase domain-containing protein</fullName>
    </recommendedName>
</protein>
<dbReference type="PANTHER" id="PTHR37844:SF1">
    <property type="entry name" value="CALCINEURIN-LIKE PHOSPHOESTERASE DOMAIN-CONTAINING PROTEIN"/>
    <property type="match status" value="1"/>
</dbReference>
<accession>A0A6C0HD29</accession>